<protein>
    <recommendedName>
        <fullName evidence="5">Peptidase S9 prolyl oligopeptidase catalytic domain-containing protein</fullName>
    </recommendedName>
</protein>
<evidence type="ECO:0008006" key="5">
    <source>
        <dbReference type="Google" id="ProtNLM"/>
    </source>
</evidence>
<sequence length="639" mass="74420">MLTKLIITVLFFTLNLITFSKMTEYQDFSSERSTWFFKIDKEGKNTIFSDFYPPFDPSVKVENFSPIMEYNLDSNYYFNNQNNLMVELEDLKKIYAPYFSYSLEKDRLNIEFVRYDKEIIGNLGKRNTKLEYTKRVWNLSLDIKKSVGEIEYSQYEKFIGGRNKKFIEPTKILVRKRSTITLSNKDFEKSGDKLYISASKIMKYFDIKTIIQEGYLALQFDNIPRITTQTSNPPSAKNIWLSGGVERTDRNYTWADYMNDIIEGRRKSGWFWKGIYISEKDSFRDNDGKSIDLDINRIVPLAIYIPSNYSPKDSRLAFILHGGTGNENASAYRLAQRNIYLEKYAEKYNYILAFPNSWTQNPLWMHRQALVSFEKSYDLVMENFPVSEDRVFLMGNSLGGRGTFDVAMRKPDMFQAIVSTAPAWGVKTHSQWVQNRYSVKDIESVPTLIGVGTADSTFSFRVEVGNKVDKGWITRDIEPYLKNATYITVEEGNHTYNWGSILDIIFDFFESNLENKSNPTSKISSVTLNGKEINGTTMIELGDFEKTFGDRFKVYKVYSYDKKIENAVEYYTIVSKNQTLNFKVGDRKYRKNIERYKEDIGKRDKDIELLESAPTFSQAPTLIDGKVYIPVKEILEVMR</sequence>
<proteinExistence type="predicted"/>
<dbReference type="SUPFAM" id="SSF53474">
    <property type="entry name" value="alpha/beta-Hydrolases"/>
    <property type="match status" value="1"/>
</dbReference>
<dbReference type="InterPro" id="IPR029058">
    <property type="entry name" value="AB_hydrolase_fold"/>
</dbReference>
<dbReference type="EMBL" id="CP028102">
    <property type="protein sequence ID" value="AVQ19598.1"/>
    <property type="molecule type" value="Genomic_DNA"/>
</dbReference>
<keyword evidence="1" id="KW-0732">Signal</keyword>
<dbReference type="GeneID" id="62764076"/>
<gene>
    <name evidence="3" type="ORF">C4N19_11065</name>
</gene>
<dbReference type="Gene3D" id="3.40.50.1820">
    <property type="entry name" value="alpha/beta hydrolase"/>
    <property type="match status" value="1"/>
</dbReference>
<name>A0ABM6TYQ8_FUSMR</name>
<dbReference type="RefSeq" id="WP_005887189.1">
    <property type="nucleotide sequence ID" value="NZ_CP028102.1"/>
</dbReference>
<keyword evidence="4" id="KW-1185">Reference proteome</keyword>
<dbReference type="InterPro" id="IPR000801">
    <property type="entry name" value="Esterase-like"/>
</dbReference>
<dbReference type="Pfam" id="PF00756">
    <property type="entry name" value="Esterase"/>
    <property type="match status" value="1"/>
</dbReference>
<evidence type="ECO:0000313" key="4">
    <source>
        <dbReference type="Proteomes" id="UP000240258"/>
    </source>
</evidence>
<evidence type="ECO:0000256" key="1">
    <source>
        <dbReference type="ARBA" id="ARBA00022729"/>
    </source>
</evidence>
<accession>A0ABM6TYQ8</accession>
<dbReference type="InterPro" id="IPR050955">
    <property type="entry name" value="Plant_Biomass_Hydrol_Est"/>
</dbReference>
<dbReference type="PANTHER" id="PTHR43037:SF5">
    <property type="entry name" value="FERULOYL ESTERASE"/>
    <property type="match status" value="1"/>
</dbReference>
<keyword evidence="2" id="KW-0378">Hydrolase</keyword>
<dbReference type="Proteomes" id="UP000240258">
    <property type="component" value="Chromosome"/>
</dbReference>
<evidence type="ECO:0000256" key="2">
    <source>
        <dbReference type="ARBA" id="ARBA00022801"/>
    </source>
</evidence>
<organism evidence="3 4">
    <name type="scientific">Fusobacterium mortiferum ATCC 9817</name>
    <dbReference type="NCBI Taxonomy" id="469616"/>
    <lineage>
        <taxon>Bacteria</taxon>
        <taxon>Fusobacteriati</taxon>
        <taxon>Fusobacteriota</taxon>
        <taxon>Fusobacteriia</taxon>
        <taxon>Fusobacteriales</taxon>
        <taxon>Fusobacteriaceae</taxon>
        <taxon>Fusobacterium</taxon>
    </lineage>
</organism>
<reference evidence="4" key="1">
    <citation type="journal article" date="2018" name="MSphere">
        <title>Fusobacterium Genomics Using MinION and Illumina Sequencing Enables Genome Completion and Correction.</title>
        <authorList>
            <person name="Todd S.M."/>
            <person name="Settlage R.E."/>
            <person name="Lahmers K.K."/>
            <person name="Slade D.J."/>
        </authorList>
    </citation>
    <scope>NUCLEOTIDE SEQUENCE [LARGE SCALE GENOMIC DNA]</scope>
    <source>
        <strain evidence="4">ATCC 9817</strain>
    </source>
</reference>
<evidence type="ECO:0000313" key="3">
    <source>
        <dbReference type="EMBL" id="AVQ19598.1"/>
    </source>
</evidence>
<dbReference type="PANTHER" id="PTHR43037">
    <property type="entry name" value="UNNAMED PRODUCT-RELATED"/>
    <property type="match status" value="1"/>
</dbReference>